<sequence>MLVSSKEMLQKAMKEGYAIASFNVHNLETFKGVMEGGIKEKAPVIIQTTPGTLRHVGIRYMVAMARAAQHEYDIPFALHLDHCTDIETIKKCIDLGYTSVMVDGSKLPFEENIAFTKEVVAYARDRGVQVEAELGKIGGQEDDLKVDEREATLTDPDKAVEFVDRTGVDSLAIAIGTAHGMYKGDPEIDYKRLQTIKGKLEVPIVLHGASGLKDDVIEKTVQFGVNKVNIATDLKNAFGAALKTHFREKPEELDPRKYFKTARKAISEVTAHKIRLTGSNNKA</sequence>
<dbReference type="PANTHER" id="PTHR30304:SF0">
    <property type="entry name" value="D-TAGATOSE-1,6-BISPHOSPHATE ALDOLASE SUBUNIT GATY-RELATED"/>
    <property type="match status" value="1"/>
</dbReference>
<comment type="cofactor">
    <cofactor evidence="6">
        <name>Zn(2+)</name>
        <dbReference type="ChEBI" id="CHEBI:29105"/>
    </cofactor>
    <text evidence="6">Binds 2 Zn(2+) ions per subunit. One is catalytic and the other provides a structural contribution.</text>
</comment>
<dbReference type="NCBIfam" id="TIGR00167">
    <property type="entry name" value="cbbA"/>
    <property type="match status" value="1"/>
</dbReference>
<dbReference type="EMBL" id="CP001098">
    <property type="protein sequence ID" value="ACL71019.1"/>
    <property type="molecule type" value="Genomic_DNA"/>
</dbReference>
<dbReference type="Proteomes" id="UP000000719">
    <property type="component" value="Chromosome"/>
</dbReference>
<dbReference type="CDD" id="cd00947">
    <property type="entry name" value="TBP_aldolase_IIB"/>
    <property type="match status" value="1"/>
</dbReference>
<dbReference type="GO" id="GO:0004332">
    <property type="term" value="F:fructose-bisphosphate aldolase activity"/>
    <property type="evidence" value="ECO:0007669"/>
    <property type="project" value="UniProtKB-EC"/>
</dbReference>
<feature type="binding site" evidence="5">
    <location>
        <begin position="208"/>
        <end position="210"/>
    </location>
    <ligand>
        <name>dihydroxyacetone phosphate</name>
        <dbReference type="ChEBI" id="CHEBI:57642"/>
    </ligand>
</feature>
<dbReference type="OrthoDB" id="9803995at2"/>
<protein>
    <submittedName>
        <fullName evidence="7">Ketose-bisphosphate aldolase</fullName>
        <ecNumber evidence="7">4.1.2.13</ecNumber>
    </submittedName>
</protein>
<evidence type="ECO:0000313" key="8">
    <source>
        <dbReference type="Proteomes" id="UP000000719"/>
    </source>
</evidence>
<feature type="binding site" evidence="5">
    <location>
        <position position="180"/>
    </location>
    <ligand>
        <name>dihydroxyacetone phosphate</name>
        <dbReference type="ChEBI" id="CHEBI:57642"/>
    </ligand>
</feature>
<name>B8D167_HALOH</name>
<dbReference type="AlphaFoldDB" id="B8D167"/>
<organism evidence="7 8">
    <name type="scientific">Halothermothrix orenii (strain H 168 / OCM 544 / DSM 9562)</name>
    <dbReference type="NCBI Taxonomy" id="373903"/>
    <lineage>
        <taxon>Bacteria</taxon>
        <taxon>Bacillati</taxon>
        <taxon>Bacillota</taxon>
        <taxon>Clostridia</taxon>
        <taxon>Halanaerobiales</taxon>
        <taxon>Halothermotrichaceae</taxon>
        <taxon>Halothermothrix</taxon>
    </lineage>
</organism>
<feature type="binding site" evidence="6">
    <location>
        <position position="207"/>
    </location>
    <ligand>
        <name>Zn(2+)</name>
        <dbReference type="ChEBI" id="CHEBI:29105"/>
        <label>1</label>
        <note>catalytic</note>
    </ligand>
</feature>
<dbReference type="EC" id="4.1.2.13" evidence="7"/>
<keyword evidence="1 6" id="KW-0479">Metal-binding</keyword>
<dbReference type="NCBIfam" id="NF006626">
    <property type="entry name" value="PRK09195.1"/>
    <property type="match status" value="1"/>
</dbReference>
<feature type="binding site" evidence="6">
    <location>
        <position position="133"/>
    </location>
    <ligand>
        <name>Zn(2+)</name>
        <dbReference type="ChEBI" id="CHEBI:29105"/>
        <label>2</label>
    </ligand>
</feature>
<reference evidence="7 8" key="1">
    <citation type="journal article" date="2009" name="PLoS ONE">
        <title>Genome analysis of the anaerobic thermohalophilic bacterium Halothermothrix orenii.</title>
        <authorList>
            <person name="Mavromatis K."/>
            <person name="Ivanova N."/>
            <person name="Anderson I."/>
            <person name="Lykidis A."/>
            <person name="Hooper S.D."/>
            <person name="Sun H."/>
            <person name="Kunin V."/>
            <person name="Lapidus A."/>
            <person name="Hugenholtz P."/>
            <person name="Patel B."/>
            <person name="Kyrpides N.C."/>
        </authorList>
    </citation>
    <scope>NUCLEOTIDE SEQUENCE [LARGE SCALE GENOMIC DNA]</scope>
    <source>
        <strain evidence="8">H 168 / OCM 544 / DSM 9562</strain>
    </source>
</reference>
<dbReference type="GO" id="GO:0006096">
    <property type="term" value="P:glycolytic process"/>
    <property type="evidence" value="ECO:0007669"/>
    <property type="project" value="InterPro"/>
</dbReference>
<dbReference type="KEGG" id="hor:Hore_22740"/>
<dbReference type="InterPro" id="IPR011289">
    <property type="entry name" value="Fruc_bis_ald_class-2"/>
</dbReference>
<dbReference type="SUPFAM" id="SSF51569">
    <property type="entry name" value="Aldolase"/>
    <property type="match status" value="1"/>
</dbReference>
<dbReference type="PANTHER" id="PTHR30304">
    <property type="entry name" value="D-TAGATOSE-1,6-BISPHOSPHATE ALDOLASE"/>
    <property type="match status" value="1"/>
</dbReference>
<dbReference type="GO" id="GO:0008270">
    <property type="term" value="F:zinc ion binding"/>
    <property type="evidence" value="ECO:0007669"/>
    <property type="project" value="InterPro"/>
</dbReference>
<dbReference type="HOGENOM" id="CLU_040088_0_1_9"/>
<dbReference type="InterPro" id="IPR000771">
    <property type="entry name" value="FBA_II"/>
</dbReference>
<dbReference type="InterPro" id="IPR013785">
    <property type="entry name" value="Aldolase_TIM"/>
</dbReference>
<feature type="active site" description="Proton donor" evidence="4">
    <location>
        <position position="81"/>
    </location>
</feature>
<dbReference type="PIRSF" id="PIRSF001359">
    <property type="entry name" value="F_bP_aldolase_II"/>
    <property type="match status" value="1"/>
</dbReference>
<evidence type="ECO:0000256" key="4">
    <source>
        <dbReference type="PIRSR" id="PIRSR001359-1"/>
    </source>
</evidence>
<proteinExistence type="predicted"/>
<feature type="binding site" evidence="6">
    <location>
        <position position="103"/>
    </location>
    <ligand>
        <name>Zn(2+)</name>
        <dbReference type="ChEBI" id="CHEBI:29105"/>
        <label>2</label>
    </ligand>
</feature>
<keyword evidence="3 7" id="KW-0456">Lyase</keyword>
<dbReference type="eggNOG" id="COG0191">
    <property type="taxonomic scope" value="Bacteria"/>
</dbReference>
<dbReference type="NCBIfam" id="NF009374">
    <property type="entry name" value="PRK12737.1"/>
    <property type="match status" value="1"/>
</dbReference>
<evidence type="ECO:0000256" key="1">
    <source>
        <dbReference type="ARBA" id="ARBA00022723"/>
    </source>
</evidence>
<evidence type="ECO:0000256" key="2">
    <source>
        <dbReference type="ARBA" id="ARBA00022833"/>
    </source>
</evidence>
<dbReference type="Pfam" id="PF01116">
    <property type="entry name" value="F_bP_aldolase"/>
    <property type="match status" value="1"/>
</dbReference>
<dbReference type="STRING" id="373903.Hore_22740"/>
<evidence type="ECO:0000313" key="7">
    <source>
        <dbReference type="EMBL" id="ACL71019.1"/>
    </source>
</evidence>
<feature type="binding site" evidence="6">
    <location>
        <position position="82"/>
    </location>
    <ligand>
        <name>Zn(2+)</name>
        <dbReference type="ChEBI" id="CHEBI:29105"/>
        <label>1</label>
        <note>catalytic</note>
    </ligand>
</feature>
<dbReference type="PROSITE" id="PS00806">
    <property type="entry name" value="ALDOLASE_CLASS_II_2"/>
    <property type="match status" value="1"/>
</dbReference>
<keyword evidence="8" id="KW-1185">Reference proteome</keyword>
<gene>
    <name evidence="7" type="ordered locus">Hore_22740</name>
</gene>
<dbReference type="InterPro" id="IPR050246">
    <property type="entry name" value="Class_II_FBP_aldolase"/>
</dbReference>
<accession>B8D167</accession>
<dbReference type="GO" id="GO:0030388">
    <property type="term" value="P:fructose 1,6-bisphosphate metabolic process"/>
    <property type="evidence" value="ECO:0007669"/>
    <property type="project" value="InterPro"/>
</dbReference>
<evidence type="ECO:0000256" key="3">
    <source>
        <dbReference type="ARBA" id="ARBA00023239"/>
    </source>
</evidence>
<keyword evidence="2 6" id="KW-0862">Zinc</keyword>
<evidence type="ECO:0000256" key="5">
    <source>
        <dbReference type="PIRSR" id="PIRSR001359-2"/>
    </source>
</evidence>
<feature type="binding site" evidence="6">
    <location>
        <position position="179"/>
    </location>
    <ligand>
        <name>Zn(2+)</name>
        <dbReference type="ChEBI" id="CHEBI:29105"/>
        <label>1</label>
        <note>catalytic</note>
    </ligand>
</feature>
<dbReference type="Gene3D" id="3.20.20.70">
    <property type="entry name" value="Aldolase class I"/>
    <property type="match status" value="1"/>
</dbReference>
<feature type="binding site" evidence="5">
    <location>
        <begin position="229"/>
        <end position="232"/>
    </location>
    <ligand>
        <name>dihydroxyacetone phosphate</name>
        <dbReference type="ChEBI" id="CHEBI:57642"/>
    </ligand>
</feature>
<evidence type="ECO:0000256" key="6">
    <source>
        <dbReference type="PIRSR" id="PIRSR001359-3"/>
    </source>
</evidence>
<dbReference type="NCBIfam" id="TIGR01859">
    <property type="entry name" value="fruc_bis_ald"/>
    <property type="match status" value="1"/>
</dbReference>
<dbReference type="RefSeq" id="WP_015923988.1">
    <property type="nucleotide sequence ID" value="NC_011899.1"/>
</dbReference>